<dbReference type="InterPro" id="IPR036739">
    <property type="entry name" value="SLC41_membr_dom_sf"/>
</dbReference>
<evidence type="ECO:0000256" key="5">
    <source>
        <dbReference type="ARBA" id="ARBA00022842"/>
    </source>
</evidence>
<evidence type="ECO:0000256" key="3">
    <source>
        <dbReference type="ARBA" id="ARBA00022448"/>
    </source>
</evidence>
<feature type="region of interest" description="Disordered" evidence="9">
    <location>
        <begin position="45"/>
        <end position="64"/>
    </location>
</feature>
<sequence>MAGAESPPLLSKTSSNSIELTELEEITVTPDTHHRHVFNPVSYNVLPATDSDDEDDRDDSGSRALLGSPSSRFQSLFAHRVDVWHQVKGIVIQTLPTLLVTTIGLMFVGNILEAVSHWKAMNRVDELIILVPVVLNLKGNLEMNLSARLGTAANLGKLDKPDTRRSLVLGNLALLQVQAAVVSFVAACVAFLFGRIVSHSPGEQAASMTSPGTNLTNATAIAHAVLSTLHDSRQNNLPSSGRKRITVPAEFIMVVSASMCSTAIARIDPGEPFDNIAPPVASCLGDLVTLTILSFVSVFHVSVVHTPIPLILVVVLTAAAIGWVVVVRRNPHVRHLLAQGWFPLFAAMIVSSGAGMVLDRFVSRYQGYALLEAVVTGKSYLALEKISNNFITHLPGLAGSVGSIFVSRLSTALHVATMGHPTSISDHTPHPSTRLVSVTLLVVSFPVQIIFLCLIYAFGWLHLPIVFLVLEVIFFCIAVAISLSVAQVVTNYLWKRDLDPDMYAMPLQSAVMDLVGQLLLVLCYEAAALLGSKVRSKTGR</sequence>
<dbReference type="PANTHER" id="PTHR16228:SF7">
    <property type="entry name" value="SLC41A_MGTE INTEGRAL MEMBRANE DOMAIN-CONTAINING PROTEIN"/>
    <property type="match status" value="1"/>
</dbReference>
<feature type="transmembrane region" description="Helical" evidence="10">
    <location>
        <begin position="308"/>
        <end position="328"/>
    </location>
</feature>
<dbReference type="AlphaFoldDB" id="J4GG52"/>
<evidence type="ECO:0000256" key="8">
    <source>
        <dbReference type="ARBA" id="ARBA00023136"/>
    </source>
</evidence>
<dbReference type="Pfam" id="PF01769">
    <property type="entry name" value="MgtE"/>
    <property type="match status" value="2"/>
</dbReference>
<accession>J4GG52</accession>
<evidence type="ECO:0000256" key="6">
    <source>
        <dbReference type="ARBA" id="ARBA00022989"/>
    </source>
</evidence>
<evidence type="ECO:0000313" key="12">
    <source>
        <dbReference type="EMBL" id="CCM05763.1"/>
    </source>
</evidence>
<feature type="transmembrane region" description="Helical" evidence="10">
    <location>
        <begin position="465"/>
        <end position="494"/>
    </location>
</feature>
<feature type="domain" description="SLC41A/MgtE integral membrane" evidence="11">
    <location>
        <begin position="131"/>
        <end position="203"/>
    </location>
</feature>
<keyword evidence="4 10" id="KW-0812">Transmembrane</keyword>
<feature type="transmembrane region" description="Helical" evidence="10">
    <location>
        <begin position="514"/>
        <end position="531"/>
    </location>
</feature>
<dbReference type="GO" id="GO:0005886">
    <property type="term" value="C:plasma membrane"/>
    <property type="evidence" value="ECO:0007669"/>
    <property type="project" value="TreeGrafter"/>
</dbReference>
<feature type="transmembrane region" description="Helical" evidence="10">
    <location>
        <begin position="340"/>
        <end position="358"/>
    </location>
</feature>
<reference evidence="12 13" key="1">
    <citation type="journal article" date="2012" name="Appl. Environ. Microbiol.">
        <title>Short-read sequencing for genomic analysis of the brown rot fungus Fibroporia radiculosa.</title>
        <authorList>
            <person name="Tang J.D."/>
            <person name="Perkins A.D."/>
            <person name="Sonstegard T.S."/>
            <person name="Schroeder S.G."/>
            <person name="Burgess S.C."/>
            <person name="Diehl S.V."/>
        </authorList>
    </citation>
    <scope>NUCLEOTIDE SEQUENCE [LARGE SCALE GENOMIC DNA]</scope>
    <source>
        <strain evidence="12 13">TFFH 294</strain>
    </source>
</reference>
<dbReference type="Proteomes" id="UP000006352">
    <property type="component" value="Unassembled WGS sequence"/>
</dbReference>
<organism evidence="12 13">
    <name type="scientific">Fibroporia radiculosa</name>
    <dbReference type="NCBI Taxonomy" id="599839"/>
    <lineage>
        <taxon>Eukaryota</taxon>
        <taxon>Fungi</taxon>
        <taxon>Dikarya</taxon>
        <taxon>Basidiomycota</taxon>
        <taxon>Agaricomycotina</taxon>
        <taxon>Agaricomycetes</taxon>
        <taxon>Polyporales</taxon>
        <taxon>Fibroporiaceae</taxon>
        <taxon>Fibroporia</taxon>
    </lineage>
</organism>
<evidence type="ECO:0000256" key="10">
    <source>
        <dbReference type="SAM" id="Phobius"/>
    </source>
</evidence>
<feature type="transmembrane region" description="Helical" evidence="10">
    <location>
        <begin position="90"/>
        <end position="112"/>
    </location>
</feature>
<dbReference type="GeneID" id="24100674"/>
<dbReference type="OrthoDB" id="666972at2759"/>
<comment type="similarity">
    <text evidence="2">Belongs to the SLC41A transporter family.</text>
</comment>
<keyword evidence="3" id="KW-0813">Transport</keyword>
<evidence type="ECO:0000256" key="2">
    <source>
        <dbReference type="ARBA" id="ARBA00009749"/>
    </source>
</evidence>
<proteinExistence type="inferred from homology"/>
<keyword evidence="13" id="KW-1185">Reference proteome</keyword>
<feature type="transmembrane region" description="Helical" evidence="10">
    <location>
        <begin position="435"/>
        <end position="458"/>
    </location>
</feature>
<evidence type="ECO:0000256" key="9">
    <source>
        <dbReference type="SAM" id="MobiDB-lite"/>
    </source>
</evidence>
<evidence type="ECO:0000256" key="7">
    <source>
        <dbReference type="ARBA" id="ARBA00023065"/>
    </source>
</evidence>
<dbReference type="GO" id="GO:0008324">
    <property type="term" value="F:monoatomic cation transmembrane transporter activity"/>
    <property type="evidence" value="ECO:0007669"/>
    <property type="project" value="InterPro"/>
</dbReference>
<feature type="domain" description="SLC41A/MgtE integral membrane" evidence="11">
    <location>
        <begin position="394"/>
        <end position="523"/>
    </location>
</feature>
<dbReference type="Gene3D" id="1.10.357.20">
    <property type="entry name" value="SLC41 divalent cation transporters, integral membrane domain"/>
    <property type="match status" value="2"/>
</dbReference>
<evidence type="ECO:0000313" key="13">
    <source>
        <dbReference type="Proteomes" id="UP000006352"/>
    </source>
</evidence>
<keyword evidence="5" id="KW-0460">Magnesium</keyword>
<evidence type="ECO:0000256" key="4">
    <source>
        <dbReference type="ARBA" id="ARBA00022692"/>
    </source>
</evidence>
<dbReference type="SUPFAM" id="SSF161093">
    <property type="entry name" value="MgtE membrane domain-like"/>
    <property type="match status" value="2"/>
</dbReference>
<dbReference type="InterPro" id="IPR045349">
    <property type="entry name" value="SLC41A1-3"/>
</dbReference>
<evidence type="ECO:0000256" key="1">
    <source>
        <dbReference type="ARBA" id="ARBA00004141"/>
    </source>
</evidence>
<dbReference type="InterPro" id="IPR006667">
    <property type="entry name" value="SLC41_membr_dom"/>
</dbReference>
<keyword evidence="8 10" id="KW-0472">Membrane</keyword>
<keyword evidence="6 10" id="KW-1133">Transmembrane helix</keyword>
<feature type="transmembrane region" description="Helical" evidence="10">
    <location>
        <begin position="167"/>
        <end position="193"/>
    </location>
</feature>
<evidence type="ECO:0000259" key="11">
    <source>
        <dbReference type="Pfam" id="PF01769"/>
    </source>
</evidence>
<gene>
    <name evidence="12" type="ORF">FIBRA_07996</name>
</gene>
<comment type="subcellular location">
    <subcellularLocation>
        <location evidence="1">Membrane</location>
        <topology evidence="1">Multi-pass membrane protein</topology>
    </subcellularLocation>
</comment>
<protein>
    <recommendedName>
        <fullName evidence="11">SLC41A/MgtE integral membrane domain-containing protein</fullName>
    </recommendedName>
</protein>
<dbReference type="RefSeq" id="XP_012185046.1">
    <property type="nucleotide sequence ID" value="XM_012329656.1"/>
</dbReference>
<keyword evidence="7" id="KW-0406">Ion transport</keyword>
<dbReference type="PANTHER" id="PTHR16228">
    <property type="entry name" value="DIVALENT CATION TRANSPORTER SOLUTE CARRIER FAMILY 41"/>
    <property type="match status" value="1"/>
</dbReference>
<name>J4GG52_9APHY</name>
<dbReference type="EMBL" id="HE797206">
    <property type="protein sequence ID" value="CCM05763.1"/>
    <property type="molecule type" value="Genomic_DNA"/>
</dbReference>
<dbReference type="InParanoid" id="J4GG52"/>
<dbReference type="HOGENOM" id="CLU_018207_4_0_1"/>